<evidence type="ECO:0000256" key="4">
    <source>
        <dbReference type="ARBA" id="ARBA00023015"/>
    </source>
</evidence>
<proteinExistence type="predicted"/>
<dbReference type="GO" id="GO:0008270">
    <property type="term" value="F:zinc ion binding"/>
    <property type="evidence" value="ECO:0007669"/>
    <property type="project" value="InterPro"/>
</dbReference>
<feature type="domain" description="Zn(2)-C6 fungal-type" evidence="9">
    <location>
        <begin position="32"/>
        <end position="59"/>
    </location>
</feature>
<reference evidence="10" key="1">
    <citation type="journal article" date="2021" name="Nat. Commun.">
        <title>Genetic determinants of endophytism in the Arabidopsis root mycobiome.</title>
        <authorList>
            <person name="Mesny F."/>
            <person name="Miyauchi S."/>
            <person name="Thiergart T."/>
            <person name="Pickel B."/>
            <person name="Atanasova L."/>
            <person name="Karlsson M."/>
            <person name="Huettel B."/>
            <person name="Barry K.W."/>
            <person name="Haridas S."/>
            <person name="Chen C."/>
            <person name="Bauer D."/>
            <person name="Andreopoulos W."/>
            <person name="Pangilinan J."/>
            <person name="LaButti K."/>
            <person name="Riley R."/>
            <person name="Lipzen A."/>
            <person name="Clum A."/>
            <person name="Drula E."/>
            <person name="Henrissat B."/>
            <person name="Kohler A."/>
            <person name="Grigoriev I.V."/>
            <person name="Martin F.M."/>
            <person name="Hacquard S."/>
        </authorList>
    </citation>
    <scope>NUCLEOTIDE SEQUENCE</scope>
    <source>
        <strain evidence="10">MPI-CAGE-AT-0016</strain>
    </source>
</reference>
<keyword evidence="7" id="KW-0539">Nucleus</keyword>
<dbReference type="InterPro" id="IPR052202">
    <property type="entry name" value="Yeast_MetPath_Reg"/>
</dbReference>
<dbReference type="SUPFAM" id="SSF57701">
    <property type="entry name" value="Zn2/Cys6 DNA-binding domain"/>
    <property type="match status" value="1"/>
</dbReference>
<protein>
    <recommendedName>
        <fullName evidence="9">Zn(2)-C6 fungal-type domain-containing protein</fullName>
    </recommendedName>
</protein>
<evidence type="ECO:0000256" key="3">
    <source>
        <dbReference type="ARBA" id="ARBA00022833"/>
    </source>
</evidence>
<dbReference type="PANTHER" id="PTHR47782">
    <property type="entry name" value="ZN(II)2CYS6 TRANSCRIPTION FACTOR (EUROFUNG)-RELATED"/>
    <property type="match status" value="1"/>
</dbReference>
<dbReference type="CDD" id="cd12148">
    <property type="entry name" value="fungal_TF_MHR"/>
    <property type="match status" value="1"/>
</dbReference>
<evidence type="ECO:0000256" key="2">
    <source>
        <dbReference type="ARBA" id="ARBA00022723"/>
    </source>
</evidence>
<dbReference type="SMART" id="SM00906">
    <property type="entry name" value="Fungal_trans"/>
    <property type="match status" value="1"/>
</dbReference>
<sequence>MPRVRTMEGSAEPSPRPAQKAPGLSRPRKAKACQRCRTRKQKCEGPPNCRNCASANEECIPADRERMALYSVHYIESLEARVSDLQNGATLATPGVSLDQPTDGPSRHIDNGLPNPQSGFDQLDMSFMTPLDNPNHIIYGLDMLHSDDNLFSISDVANHDTSVNSVAHSDPAMPLHVPGDGPAPSLAEVSVHEGAVFFQVYFETIHPRYPFLDVEECSRGYQDWRLGAIFLSGTDAWRSYLVKMIFAVGSLLRQAKLDGSTRQQHHNLMLQAQADQTILTDQSYKPLIRLQAMLLYAIHALHGESTPRLGHIVSVAMRFAVMKGFHRLVHDGSSESAMAIKAWWCIYMIDKVAAITLGIPPYPPEEWITTPAYVIGLEPRYIMPWSSDVPGATTGSTYNFNLGYFAHMCRIRQIHSKILSATHGVEPEARAEFTERTRAAIDQWSQDDQVYGYGRVNTEGYASSLGLTHVAAITRVILYRLDPADMDSPYVDEKLQACCDFAGIFRALQKKRQIPKHWGDMLFTFQVGVTLVYIVYRRAVPIPKNADRAIREIASSLAIFADRSEKADVYRDCLDVLASGIWGSATPGTIDEESLREITGMVQQIIESGTTPEVAAMLSEMSQIPGDS</sequence>
<evidence type="ECO:0000256" key="5">
    <source>
        <dbReference type="ARBA" id="ARBA00023125"/>
    </source>
</evidence>
<evidence type="ECO:0000256" key="1">
    <source>
        <dbReference type="ARBA" id="ARBA00004123"/>
    </source>
</evidence>
<dbReference type="Pfam" id="PF04082">
    <property type="entry name" value="Fungal_trans"/>
    <property type="match status" value="1"/>
</dbReference>
<dbReference type="InterPro" id="IPR036864">
    <property type="entry name" value="Zn2-C6_fun-type_DNA-bd_sf"/>
</dbReference>
<dbReference type="InterPro" id="IPR001138">
    <property type="entry name" value="Zn2Cys6_DnaBD"/>
</dbReference>
<comment type="caution">
    <text evidence="10">The sequence shown here is derived from an EMBL/GenBank/DDBJ whole genome shotgun (WGS) entry which is preliminary data.</text>
</comment>
<dbReference type="SMART" id="SM00066">
    <property type="entry name" value="GAL4"/>
    <property type="match status" value="1"/>
</dbReference>
<evidence type="ECO:0000259" key="9">
    <source>
        <dbReference type="PROSITE" id="PS50048"/>
    </source>
</evidence>
<feature type="region of interest" description="Disordered" evidence="8">
    <location>
        <begin position="92"/>
        <end position="112"/>
    </location>
</feature>
<feature type="region of interest" description="Disordered" evidence="8">
    <location>
        <begin position="1"/>
        <end position="31"/>
    </location>
</feature>
<organism evidence="10 11">
    <name type="scientific">Plectosphaerella cucumerina</name>
    <dbReference type="NCBI Taxonomy" id="40658"/>
    <lineage>
        <taxon>Eukaryota</taxon>
        <taxon>Fungi</taxon>
        <taxon>Dikarya</taxon>
        <taxon>Ascomycota</taxon>
        <taxon>Pezizomycotina</taxon>
        <taxon>Sordariomycetes</taxon>
        <taxon>Hypocreomycetidae</taxon>
        <taxon>Glomerellales</taxon>
        <taxon>Plectosphaerellaceae</taxon>
        <taxon>Plectosphaerella</taxon>
    </lineage>
</organism>
<dbReference type="InterPro" id="IPR007219">
    <property type="entry name" value="XnlR_reg_dom"/>
</dbReference>
<keyword evidence="4" id="KW-0805">Transcription regulation</keyword>
<dbReference type="AlphaFoldDB" id="A0A8K0T7I1"/>
<dbReference type="Proteomes" id="UP000813385">
    <property type="component" value="Unassembled WGS sequence"/>
</dbReference>
<keyword evidence="6" id="KW-0804">Transcription</keyword>
<evidence type="ECO:0000256" key="8">
    <source>
        <dbReference type="SAM" id="MobiDB-lite"/>
    </source>
</evidence>
<evidence type="ECO:0000313" key="11">
    <source>
        <dbReference type="Proteomes" id="UP000813385"/>
    </source>
</evidence>
<keyword evidence="2" id="KW-0479">Metal-binding</keyword>
<dbReference type="Gene3D" id="4.10.240.10">
    <property type="entry name" value="Zn(2)-C6 fungal-type DNA-binding domain"/>
    <property type="match status" value="1"/>
</dbReference>
<evidence type="ECO:0000313" key="10">
    <source>
        <dbReference type="EMBL" id="KAH7347593.1"/>
    </source>
</evidence>
<dbReference type="PROSITE" id="PS00463">
    <property type="entry name" value="ZN2_CY6_FUNGAL_1"/>
    <property type="match status" value="1"/>
</dbReference>
<dbReference type="GO" id="GO:0005634">
    <property type="term" value="C:nucleus"/>
    <property type="evidence" value="ECO:0007669"/>
    <property type="project" value="UniProtKB-SubCell"/>
</dbReference>
<dbReference type="GO" id="GO:0045944">
    <property type="term" value="P:positive regulation of transcription by RNA polymerase II"/>
    <property type="evidence" value="ECO:0007669"/>
    <property type="project" value="TreeGrafter"/>
</dbReference>
<dbReference type="Pfam" id="PF00172">
    <property type="entry name" value="Zn_clus"/>
    <property type="match status" value="1"/>
</dbReference>
<gene>
    <name evidence="10" type="ORF">B0T11DRAFT_291552</name>
</gene>
<dbReference type="OrthoDB" id="189997at2759"/>
<dbReference type="GO" id="GO:0043565">
    <property type="term" value="F:sequence-specific DNA binding"/>
    <property type="evidence" value="ECO:0007669"/>
    <property type="project" value="TreeGrafter"/>
</dbReference>
<dbReference type="GO" id="GO:0000981">
    <property type="term" value="F:DNA-binding transcription factor activity, RNA polymerase II-specific"/>
    <property type="evidence" value="ECO:0007669"/>
    <property type="project" value="InterPro"/>
</dbReference>
<dbReference type="PROSITE" id="PS50048">
    <property type="entry name" value="ZN2_CY6_FUNGAL_2"/>
    <property type="match status" value="1"/>
</dbReference>
<evidence type="ECO:0000256" key="6">
    <source>
        <dbReference type="ARBA" id="ARBA00023163"/>
    </source>
</evidence>
<evidence type="ECO:0000256" key="7">
    <source>
        <dbReference type="ARBA" id="ARBA00023242"/>
    </source>
</evidence>
<keyword evidence="5" id="KW-0238">DNA-binding</keyword>
<dbReference type="GO" id="GO:0006351">
    <property type="term" value="P:DNA-templated transcription"/>
    <property type="evidence" value="ECO:0007669"/>
    <property type="project" value="InterPro"/>
</dbReference>
<name>A0A8K0T7I1_9PEZI</name>
<keyword evidence="3" id="KW-0862">Zinc</keyword>
<comment type="subcellular location">
    <subcellularLocation>
        <location evidence="1">Nucleus</location>
    </subcellularLocation>
</comment>
<dbReference type="CDD" id="cd00067">
    <property type="entry name" value="GAL4"/>
    <property type="match status" value="1"/>
</dbReference>
<dbReference type="EMBL" id="JAGPXD010000007">
    <property type="protein sequence ID" value="KAH7347593.1"/>
    <property type="molecule type" value="Genomic_DNA"/>
</dbReference>
<keyword evidence="11" id="KW-1185">Reference proteome</keyword>
<accession>A0A8K0T7I1</accession>
<dbReference type="PANTHER" id="PTHR47782:SF14">
    <property type="entry name" value="ZN(II)2CYS6 TRANSCRIPTION FACTOR (EUROFUNG)"/>
    <property type="match status" value="1"/>
</dbReference>